<dbReference type="Pfam" id="PF17874">
    <property type="entry name" value="TPR_MalT"/>
    <property type="match status" value="1"/>
</dbReference>
<dbReference type="InterPro" id="IPR041617">
    <property type="entry name" value="TPR_MalT"/>
</dbReference>
<dbReference type="CDD" id="cd06170">
    <property type="entry name" value="LuxR_C_like"/>
    <property type="match status" value="1"/>
</dbReference>
<dbReference type="Pfam" id="PF25873">
    <property type="entry name" value="WHD_MalT"/>
    <property type="match status" value="1"/>
</dbReference>
<evidence type="ECO:0000256" key="2">
    <source>
        <dbReference type="ARBA" id="ARBA00023125"/>
    </source>
</evidence>
<keyword evidence="1" id="KW-0805">Transcription regulation</keyword>
<proteinExistence type="predicted"/>
<dbReference type="RefSeq" id="WP_049760388.1">
    <property type="nucleotide sequence ID" value="NZ_CP146612.1"/>
</dbReference>
<reference evidence="5 6" key="1">
    <citation type="submission" date="2024-03" db="EMBL/GenBank/DDBJ databases">
        <title>A Dehalogenimonas Isolated from Estuarine Sediments Dihaloeliminates Chlorinated Alkanes.</title>
        <authorList>
            <person name="Yang Y."/>
            <person name="Wang H."/>
        </authorList>
    </citation>
    <scope>NUCLEOTIDE SEQUENCE [LARGE SCALE GENOMIC DNA]</scope>
    <source>
        <strain evidence="5 6">W</strain>
    </source>
</reference>
<keyword evidence="2" id="KW-0238">DNA-binding</keyword>
<evidence type="ECO:0000256" key="3">
    <source>
        <dbReference type="ARBA" id="ARBA00023163"/>
    </source>
</evidence>
<dbReference type="Pfam" id="PF00196">
    <property type="entry name" value="GerE"/>
    <property type="match status" value="1"/>
</dbReference>
<evidence type="ECO:0000313" key="6">
    <source>
        <dbReference type="Proteomes" id="UP001375370"/>
    </source>
</evidence>
<dbReference type="InterPro" id="IPR036388">
    <property type="entry name" value="WH-like_DNA-bd_sf"/>
</dbReference>
<evidence type="ECO:0000256" key="1">
    <source>
        <dbReference type="ARBA" id="ARBA00023015"/>
    </source>
</evidence>
<dbReference type="PANTHER" id="PTHR44688:SF16">
    <property type="entry name" value="DNA-BINDING TRANSCRIPTIONAL ACTIVATOR DEVR_DOSR"/>
    <property type="match status" value="1"/>
</dbReference>
<dbReference type="SUPFAM" id="SSF46894">
    <property type="entry name" value="C-terminal effector domain of the bipartite response regulators"/>
    <property type="match status" value="1"/>
</dbReference>
<dbReference type="InterPro" id="IPR016032">
    <property type="entry name" value="Sig_transdc_resp-reg_C-effctor"/>
</dbReference>
<dbReference type="EMBL" id="CP146612">
    <property type="protein sequence ID" value="WWX26147.1"/>
    <property type="molecule type" value="Genomic_DNA"/>
</dbReference>
<name>A0ABZ2J964_9CHLR</name>
<dbReference type="InterPro" id="IPR000792">
    <property type="entry name" value="Tscrpt_reg_LuxR_C"/>
</dbReference>
<evidence type="ECO:0000259" key="4">
    <source>
        <dbReference type="PROSITE" id="PS50043"/>
    </source>
</evidence>
<dbReference type="SMART" id="SM00421">
    <property type="entry name" value="HTH_LUXR"/>
    <property type="match status" value="1"/>
</dbReference>
<dbReference type="PANTHER" id="PTHR44688">
    <property type="entry name" value="DNA-BINDING TRANSCRIPTIONAL ACTIVATOR DEVR_DOSR"/>
    <property type="match status" value="1"/>
</dbReference>
<dbReference type="PROSITE" id="PS50043">
    <property type="entry name" value="HTH_LUXR_2"/>
    <property type="match status" value="1"/>
</dbReference>
<dbReference type="Gene3D" id="1.10.10.10">
    <property type="entry name" value="Winged helix-like DNA-binding domain superfamily/Winged helix DNA-binding domain"/>
    <property type="match status" value="1"/>
</dbReference>
<keyword evidence="3" id="KW-0804">Transcription</keyword>
<feature type="domain" description="HTH luxR-type" evidence="4">
    <location>
        <begin position="770"/>
        <end position="835"/>
    </location>
</feature>
<dbReference type="SUPFAM" id="SSF48452">
    <property type="entry name" value="TPR-like"/>
    <property type="match status" value="1"/>
</dbReference>
<organism evidence="5 6">
    <name type="scientific">Candidatus Dehalogenimonas loeffleri</name>
    <dbReference type="NCBI Taxonomy" id="3127115"/>
    <lineage>
        <taxon>Bacteria</taxon>
        <taxon>Bacillati</taxon>
        <taxon>Chloroflexota</taxon>
        <taxon>Dehalococcoidia</taxon>
        <taxon>Dehalococcoidales</taxon>
        <taxon>Dehalococcoidaceae</taxon>
        <taxon>Dehalogenimonas</taxon>
    </lineage>
</organism>
<keyword evidence="6" id="KW-1185">Reference proteome</keyword>
<dbReference type="PRINTS" id="PR00038">
    <property type="entry name" value="HTHLUXR"/>
</dbReference>
<accession>A0ABZ2J964</accession>
<evidence type="ECO:0000313" key="5">
    <source>
        <dbReference type="EMBL" id="WWX26147.1"/>
    </source>
</evidence>
<dbReference type="Gene3D" id="1.25.40.10">
    <property type="entry name" value="Tetratricopeptide repeat domain"/>
    <property type="match status" value="1"/>
</dbReference>
<dbReference type="InterPro" id="IPR011990">
    <property type="entry name" value="TPR-like_helical_dom_sf"/>
</dbReference>
<gene>
    <name evidence="5" type="ORF">V8247_04040</name>
</gene>
<protein>
    <submittedName>
        <fullName evidence="5">LuxR C-terminal-related transcriptional regulator</fullName>
    </submittedName>
</protein>
<dbReference type="Proteomes" id="UP001375370">
    <property type="component" value="Chromosome"/>
</dbReference>
<dbReference type="InterPro" id="IPR059106">
    <property type="entry name" value="WHD_MalT"/>
</dbReference>
<sequence>MGEADKNPTNFLIYFVAALQMIAPKIGEGVLGALQSPQPPPIESILTILLNEITAIQNDFVLILDDYHVLDAKPIDDTIALMLEHLPPQMHVAIITREDPDLPLARLRARDQLTELRASDLRFTPAEAAEFLNQVMDLNLSAENIAALETRTEGWIAGLQLAAISMRGHQDNANFIKSFTGSHHFILDYLVEEVLRQQPESIQTFLLRTSILERLCGPLCDTIPLDSSTSGQETLEYLERANLFIVPLDNERRWYRYHHLFAELLRQRLEQSSPALVPKLHHRASAWFESENLIEEAVAHAFASHDWEHTADLIQHFAYRVHRQTNLTKLSGWLAGLPESVIRARPWLCVYQSLAFYWTGPRDRIEEFLQLAEQTWPGSPLPVEETTRLIGYIAAIRAHLALVSGNIPRVLAMAEAAIQQLPEGDYMRGWTATALGGAYWGQGNVNASLQAFQTARTVALQPNYPLLAVPPSCYVGMQLVKQGKLDEALCIYYEGLALATMAGGQQLPIAGFPKVKLGDVLREKNDLAGAEQWLHPGIEQCIQLGHPDVLADAYVALSRLQLAQNNWIGAYDTFEKAQEVANKSPVDPFVRCWLDDCRVRLLLAKGRMDDLNRWVDASGLSVDGELSYHYDLHHINLARVLLARARHAPTAAGAHASLRQASSLLTRLLIAAEKAGWVYETIKILVLQAQVFAESNDNKSLQALSDALSLAEPGGFVRIFVDEGPPMAKLLSEAAAHGNMPDYVGKLLAAFEAEKQKTCDKPDLSPCPSVQPLIEPLSQRELEILRLMAQGLSNRQICERVFLALDTVKGHNRKIFDKLQVQRRTGAIARAREFGLL</sequence>